<feature type="domain" description="PDGLE" evidence="7">
    <location>
        <begin position="235"/>
        <end position="322"/>
    </location>
</feature>
<comment type="subcellular location">
    <subcellularLocation>
        <location evidence="1">Cell membrane</location>
        <topology evidence="1">Multi-pass membrane protein</topology>
    </subcellularLocation>
</comment>
<dbReference type="RefSeq" id="WP_058147832.1">
    <property type="nucleotide sequence ID" value="NZ_CP061323.1"/>
</dbReference>
<evidence type="ECO:0000259" key="7">
    <source>
        <dbReference type="Pfam" id="PF13190"/>
    </source>
</evidence>
<dbReference type="NCBIfam" id="NF005598">
    <property type="entry name" value="PRK07331.1"/>
    <property type="match status" value="1"/>
</dbReference>
<keyword evidence="4" id="KW-0812">Transmembrane</keyword>
<dbReference type="NCBIfam" id="NF008873">
    <property type="entry name" value="PRK11909.1"/>
    <property type="match status" value="1"/>
</dbReference>
<accession>A0A8B3EVD3</accession>
<dbReference type="EMBL" id="RBVM01000003">
    <property type="protein sequence ID" value="RKO34881.1"/>
    <property type="molecule type" value="Genomic_DNA"/>
</dbReference>
<gene>
    <name evidence="8" type="primary">cbiM</name>
    <name evidence="8" type="ORF">D8K17_13620</name>
</gene>
<dbReference type="GO" id="GO:0000041">
    <property type="term" value="P:transition metal ion transport"/>
    <property type="evidence" value="ECO:0007669"/>
    <property type="project" value="InterPro"/>
</dbReference>
<name>A0A8B3EVD3_LACLL</name>
<dbReference type="AlphaFoldDB" id="A0A8B3EVD3"/>
<keyword evidence="6" id="KW-0472">Membrane</keyword>
<reference evidence="8" key="1">
    <citation type="submission" date="2018-10" db="EMBL/GenBank/DDBJ databases">
        <title>Chromosomal inversion in Lactococcus lactis subsp. lactis bv. diacetylactis S50.</title>
        <authorList>
            <person name="Kojic M."/>
            <person name="Jovcic B."/>
        </authorList>
    </citation>
    <scope>NUCLEOTIDE SEQUENCE</scope>
    <source>
        <strain evidence="8">S50</strain>
    </source>
</reference>
<keyword evidence="3" id="KW-1003">Cell membrane</keyword>
<evidence type="ECO:0000256" key="3">
    <source>
        <dbReference type="ARBA" id="ARBA00022475"/>
    </source>
</evidence>
<sequence>MHIPENYLSPETCAVMGVIMLPIWYKAVKTVEVKVKEDKETIPMLGISTSLSFLIMMFNLPVPGGTTAHAVGAVLIAILLGGPWAATVSISIALAMQALLFGDGGILAFGANCFTMGVLMPFSGYAIFKLLRGKSQKHNTLASFLGGYFGINIAALGVAILLGIQPILFKDSSGNPLYNPYPLSVTIPMMGITHLIVGFVEGFFTAGVYQFVKRIQKPLDDFSERKPFWTRFKPLIILIVLLIILTPLGLLASGSAFAEWDVSEIFANLSKYHLTPAVPKGMTHGFSFSSLMTDYSISGLPDSVGYILSAVTAVLISFLLYRLLFGRRANK</sequence>
<protein>
    <submittedName>
        <fullName evidence="8">Cobalt transporter CbiM</fullName>
    </submittedName>
</protein>
<evidence type="ECO:0000256" key="1">
    <source>
        <dbReference type="ARBA" id="ARBA00004651"/>
    </source>
</evidence>
<dbReference type="InterPro" id="IPR025937">
    <property type="entry name" value="PDGLE_dom"/>
</dbReference>
<dbReference type="InterPro" id="IPR002751">
    <property type="entry name" value="CbiM/NikMN"/>
</dbReference>
<comment type="caution">
    <text evidence="8">The sequence shown here is derived from an EMBL/GenBank/DDBJ whole genome shotgun (WGS) entry which is preliminary data.</text>
</comment>
<keyword evidence="2" id="KW-0813">Transport</keyword>
<dbReference type="Pfam" id="PF01891">
    <property type="entry name" value="CbiM"/>
    <property type="match status" value="1"/>
</dbReference>
<organism evidence="8">
    <name type="scientific">Lactococcus lactis subsp. lactis bv. diacetylactis</name>
    <dbReference type="NCBI Taxonomy" id="44688"/>
    <lineage>
        <taxon>Bacteria</taxon>
        <taxon>Bacillati</taxon>
        <taxon>Bacillota</taxon>
        <taxon>Bacilli</taxon>
        <taxon>Lactobacillales</taxon>
        <taxon>Streptococcaceae</taxon>
        <taxon>Lactococcus</taxon>
    </lineage>
</organism>
<dbReference type="GO" id="GO:0005886">
    <property type="term" value="C:plasma membrane"/>
    <property type="evidence" value="ECO:0007669"/>
    <property type="project" value="UniProtKB-SubCell"/>
</dbReference>
<dbReference type="PANTHER" id="PTHR34229">
    <property type="entry name" value="METAL TRANSPORT PROTEIN HI_1621-RELATED"/>
    <property type="match status" value="1"/>
</dbReference>
<dbReference type="PANTHER" id="PTHR34229:SF1">
    <property type="entry name" value="METAL TRANSPORT PROTEIN HI_1621-RELATED"/>
    <property type="match status" value="1"/>
</dbReference>
<evidence type="ECO:0000256" key="2">
    <source>
        <dbReference type="ARBA" id="ARBA00022448"/>
    </source>
</evidence>
<evidence type="ECO:0000256" key="6">
    <source>
        <dbReference type="ARBA" id="ARBA00023136"/>
    </source>
</evidence>
<keyword evidence="5" id="KW-1133">Transmembrane helix</keyword>
<dbReference type="Pfam" id="PF13190">
    <property type="entry name" value="PDGLE"/>
    <property type="match status" value="1"/>
</dbReference>
<evidence type="ECO:0000256" key="5">
    <source>
        <dbReference type="ARBA" id="ARBA00022989"/>
    </source>
</evidence>
<evidence type="ECO:0000313" key="8">
    <source>
        <dbReference type="EMBL" id="RKO34881.1"/>
    </source>
</evidence>
<proteinExistence type="predicted"/>
<dbReference type="Gene3D" id="1.10.1760.20">
    <property type="match status" value="1"/>
</dbReference>
<evidence type="ECO:0000256" key="4">
    <source>
        <dbReference type="ARBA" id="ARBA00022692"/>
    </source>
</evidence>